<dbReference type="OrthoDB" id="273345at2759"/>
<dbReference type="KEGG" id="aplc:110980506"/>
<keyword evidence="2" id="KW-1185">Reference proteome</keyword>
<organism evidence="2 3">
    <name type="scientific">Acanthaster planci</name>
    <name type="common">Crown-of-thorns starfish</name>
    <dbReference type="NCBI Taxonomy" id="133434"/>
    <lineage>
        <taxon>Eukaryota</taxon>
        <taxon>Metazoa</taxon>
        <taxon>Echinodermata</taxon>
        <taxon>Eleutherozoa</taxon>
        <taxon>Asterozoa</taxon>
        <taxon>Asteroidea</taxon>
        <taxon>Valvatacea</taxon>
        <taxon>Valvatida</taxon>
        <taxon>Acanthasteridae</taxon>
        <taxon>Acanthaster</taxon>
    </lineage>
</organism>
<feature type="domain" description="25S rRNA (uridine-N(3))-methyltransferase BMT5-like" evidence="1">
    <location>
        <begin position="12"/>
        <end position="179"/>
    </location>
</feature>
<dbReference type="AlphaFoldDB" id="A0A8B7YK00"/>
<dbReference type="OMA" id="RTFGSAC"/>
<proteinExistence type="predicted"/>
<accession>A0A8B7YK00</accession>
<sequence>MDGLLPSCRSVLLLGEGNFSFARSLSQKLNPDVRVIATSFEEEAAVWKRENGRENVEALRERGVTCLFGVDATKIHVSPPLEGQSFDGIIFNFPHVPGKANIAKNRDLLRRFFQSCVVKLTPVGQVLVTLCNGQGGTPADQPQREKQNSWQVVDMATYGDLILTDTVSFQAGEYQEYSATGYRCCSNGQQVKRVRSNLLAVLAFNTAYFVK</sequence>
<dbReference type="InterPro" id="IPR019446">
    <property type="entry name" value="BMT5-like"/>
</dbReference>
<dbReference type="Proteomes" id="UP000694845">
    <property type="component" value="Unplaced"/>
</dbReference>
<dbReference type="GO" id="GO:0070475">
    <property type="term" value="P:rRNA base methylation"/>
    <property type="evidence" value="ECO:0007669"/>
    <property type="project" value="InterPro"/>
</dbReference>
<dbReference type="SUPFAM" id="SSF53335">
    <property type="entry name" value="S-adenosyl-L-methionine-dependent methyltransferases"/>
    <property type="match status" value="1"/>
</dbReference>
<evidence type="ECO:0000313" key="2">
    <source>
        <dbReference type="Proteomes" id="UP000694845"/>
    </source>
</evidence>
<dbReference type="PANTHER" id="PTHR11538:SF26">
    <property type="entry name" value="FERREDOXIN-FOLD ANTICODON-BINDING DOMAIN-CONTAINING PROTEIN 1"/>
    <property type="match status" value="1"/>
</dbReference>
<name>A0A8B7YK00_ACAPL</name>
<evidence type="ECO:0000313" key="3">
    <source>
        <dbReference type="RefSeq" id="XP_022092952.1"/>
    </source>
</evidence>
<protein>
    <submittedName>
        <fullName evidence="3">Ferredoxin-fold anticodon-binding domain-containing protein 1 homolog</fullName>
    </submittedName>
</protein>
<dbReference type="Pfam" id="PF10354">
    <property type="entry name" value="BMT5-like"/>
    <property type="match status" value="1"/>
</dbReference>
<dbReference type="Gene3D" id="3.40.50.150">
    <property type="entry name" value="Vaccinia Virus protein VP39"/>
    <property type="match status" value="1"/>
</dbReference>
<dbReference type="PANTHER" id="PTHR11538">
    <property type="entry name" value="PHENYLALANYL-TRNA SYNTHETASE"/>
    <property type="match status" value="1"/>
</dbReference>
<dbReference type="GeneID" id="110980506"/>
<dbReference type="GO" id="GO:0005737">
    <property type="term" value="C:cytoplasm"/>
    <property type="evidence" value="ECO:0007669"/>
    <property type="project" value="TreeGrafter"/>
</dbReference>
<dbReference type="InterPro" id="IPR029063">
    <property type="entry name" value="SAM-dependent_MTases_sf"/>
</dbReference>
<evidence type="ECO:0000259" key="1">
    <source>
        <dbReference type="Pfam" id="PF10354"/>
    </source>
</evidence>
<gene>
    <name evidence="3" type="primary">LOC110980506</name>
</gene>
<dbReference type="GO" id="GO:0070042">
    <property type="term" value="F:rRNA (uridine-N3-)-methyltransferase activity"/>
    <property type="evidence" value="ECO:0007669"/>
    <property type="project" value="InterPro"/>
</dbReference>
<reference evidence="3" key="1">
    <citation type="submission" date="2025-08" db="UniProtKB">
        <authorList>
            <consortium name="RefSeq"/>
        </authorList>
    </citation>
    <scope>IDENTIFICATION</scope>
</reference>
<dbReference type="RefSeq" id="XP_022092952.1">
    <property type="nucleotide sequence ID" value="XM_022237260.1"/>
</dbReference>